<name>A0ABS3PWE6_9FLAO</name>
<keyword evidence="5" id="KW-1185">Reference proteome</keyword>
<sequence length="261" mass="28528">MEINRIKGKIAFISGASSGIGKAVAEKLAQMGANLILCARRADVLAELKAKIEKEHAVEVITLAFDVRNYQEVAKNIQSLPEKWRQIDMLINNAGLAIGLQHLHTYAPEDIDQMVDTNIKGFTYVANSVIPLMLATGKVGTIVNVGSVAGEIAYPNGSIYCATKFAVRALSDAMRIELMDKNIKVTNVKPGLVETNFSKVRFKGDQQKADNVYKGITPLYAEDIADTIAYIVNLPDKIQITDITVTPLHQADAIHVHKLTN</sequence>
<dbReference type="RefSeq" id="WP_208058204.1">
    <property type="nucleotide sequence ID" value="NZ_JAGDYP010000002.1"/>
</dbReference>
<comment type="caution">
    <text evidence="4">The sequence shown here is derived from an EMBL/GenBank/DDBJ whole genome shotgun (WGS) entry which is preliminary data.</text>
</comment>
<comment type="similarity">
    <text evidence="1 3">Belongs to the short-chain dehydrogenases/reductases (SDR) family.</text>
</comment>
<dbReference type="PRINTS" id="PR00081">
    <property type="entry name" value="GDHRDH"/>
</dbReference>
<accession>A0ABS3PWE6</accession>
<dbReference type="PANTHER" id="PTHR42901:SF1">
    <property type="entry name" value="ALCOHOL DEHYDROGENASE"/>
    <property type="match status" value="1"/>
</dbReference>
<protein>
    <submittedName>
        <fullName evidence="4">SDR family NAD(P)-dependent oxidoreductase</fullName>
    </submittedName>
</protein>
<dbReference type="Gene3D" id="3.40.50.720">
    <property type="entry name" value="NAD(P)-binding Rossmann-like Domain"/>
    <property type="match status" value="1"/>
</dbReference>
<evidence type="ECO:0000313" key="4">
    <source>
        <dbReference type="EMBL" id="MBO1883557.1"/>
    </source>
</evidence>
<dbReference type="Pfam" id="PF00106">
    <property type="entry name" value="adh_short"/>
    <property type="match status" value="1"/>
</dbReference>
<dbReference type="Proteomes" id="UP000681610">
    <property type="component" value="Unassembled WGS sequence"/>
</dbReference>
<evidence type="ECO:0000256" key="3">
    <source>
        <dbReference type="RuleBase" id="RU000363"/>
    </source>
</evidence>
<dbReference type="InterPro" id="IPR036291">
    <property type="entry name" value="NAD(P)-bd_dom_sf"/>
</dbReference>
<dbReference type="InterPro" id="IPR002347">
    <property type="entry name" value="SDR_fam"/>
</dbReference>
<dbReference type="PROSITE" id="PS00061">
    <property type="entry name" value="ADH_SHORT"/>
    <property type="match status" value="1"/>
</dbReference>
<dbReference type="PRINTS" id="PR00080">
    <property type="entry name" value="SDRFAMILY"/>
</dbReference>
<gene>
    <name evidence="4" type="ORF">J4N46_03730</name>
</gene>
<reference evidence="4 5" key="1">
    <citation type="submission" date="2021-03" db="EMBL/GenBank/DDBJ databases">
        <title>Isolation and description of Capnocytophaga bilenii sp. nov., a novel Capnocytophaga species, isolated from a gingivitis subject.</title>
        <authorList>
            <person name="Antezack A."/>
            <person name="Monnet-Corti V."/>
            <person name="La Scola B."/>
        </authorList>
    </citation>
    <scope>NUCLEOTIDE SEQUENCE [LARGE SCALE GENOMIC DNA]</scope>
    <source>
        <strain evidence="4 5">Marseille-Q4570</strain>
    </source>
</reference>
<organism evidence="4 5">
    <name type="scientific">Capnocytophaga bilenii</name>
    <dbReference type="NCBI Taxonomy" id="2819369"/>
    <lineage>
        <taxon>Bacteria</taxon>
        <taxon>Pseudomonadati</taxon>
        <taxon>Bacteroidota</taxon>
        <taxon>Flavobacteriia</taxon>
        <taxon>Flavobacteriales</taxon>
        <taxon>Flavobacteriaceae</taxon>
        <taxon>Capnocytophaga</taxon>
    </lineage>
</organism>
<dbReference type="InterPro" id="IPR020904">
    <property type="entry name" value="Sc_DH/Rdtase_CS"/>
</dbReference>
<dbReference type="EMBL" id="JAGDYP010000002">
    <property type="protein sequence ID" value="MBO1883557.1"/>
    <property type="molecule type" value="Genomic_DNA"/>
</dbReference>
<evidence type="ECO:0000256" key="1">
    <source>
        <dbReference type="ARBA" id="ARBA00006484"/>
    </source>
</evidence>
<dbReference type="PANTHER" id="PTHR42901">
    <property type="entry name" value="ALCOHOL DEHYDROGENASE"/>
    <property type="match status" value="1"/>
</dbReference>
<proteinExistence type="inferred from homology"/>
<evidence type="ECO:0000313" key="5">
    <source>
        <dbReference type="Proteomes" id="UP000681610"/>
    </source>
</evidence>
<evidence type="ECO:0000256" key="2">
    <source>
        <dbReference type="ARBA" id="ARBA00023002"/>
    </source>
</evidence>
<dbReference type="SUPFAM" id="SSF51735">
    <property type="entry name" value="NAD(P)-binding Rossmann-fold domains"/>
    <property type="match status" value="1"/>
</dbReference>
<keyword evidence="2" id="KW-0560">Oxidoreductase</keyword>